<protein>
    <submittedName>
        <fullName evidence="2">Pyridoxamine 5'-phosphate oxidase family protein</fullName>
    </submittedName>
</protein>
<keyword evidence="3" id="KW-1185">Reference proteome</keyword>
<dbReference type="Gene3D" id="2.30.110.10">
    <property type="entry name" value="Electron Transport, Fmn-binding Protein, Chain A"/>
    <property type="match status" value="1"/>
</dbReference>
<reference evidence="2 3" key="1">
    <citation type="submission" date="2019-02" db="EMBL/GenBank/DDBJ databases">
        <title>Emended description of the genus Rhodopseudomonas and description of Rhodopseudomonas albus sp. nov., a non-phototrophic, heavy-metal-tolerant bacterium isolated from garden soil.</title>
        <authorList>
            <person name="Bao Z."/>
            <person name="Cao W.W."/>
            <person name="Sato Y."/>
            <person name="Nishizawa T."/>
            <person name="Zhao J."/>
            <person name="Guo Y."/>
            <person name="Ohta H."/>
        </authorList>
    </citation>
    <scope>NUCLEOTIDE SEQUENCE [LARGE SCALE GENOMIC DNA]</scope>
    <source>
        <strain evidence="2 3">SK50-23</strain>
    </source>
</reference>
<dbReference type="Pfam" id="PF12900">
    <property type="entry name" value="Pyridox_ox_2"/>
    <property type="match status" value="1"/>
</dbReference>
<name>A0ABX8A925_9BRAD</name>
<dbReference type="PANTHER" id="PTHR34071:SF2">
    <property type="entry name" value="FLAVIN-NUCLEOTIDE-BINDING PROTEIN"/>
    <property type="match status" value="1"/>
</dbReference>
<feature type="compositionally biased region" description="Low complexity" evidence="1">
    <location>
        <begin position="28"/>
        <end position="38"/>
    </location>
</feature>
<feature type="region of interest" description="Disordered" evidence="1">
    <location>
        <begin position="1"/>
        <end position="38"/>
    </location>
</feature>
<evidence type="ECO:0000313" key="3">
    <source>
        <dbReference type="Proteomes" id="UP000682843"/>
    </source>
</evidence>
<dbReference type="Proteomes" id="UP000682843">
    <property type="component" value="Chromosome"/>
</dbReference>
<dbReference type="SUPFAM" id="SSF50475">
    <property type="entry name" value="FMN-binding split barrel"/>
    <property type="match status" value="1"/>
</dbReference>
<dbReference type="PANTHER" id="PTHR34071">
    <property type="entry name" value="5-NITROIMIDAZOLE ANTIBIOTICS RESISTANCE PROTEIN, NIMA-FAMILY-RELATED PROTEIN-RELATED"/>
    <property type="match status" value="1"/>
</dbReference>
<evidence type="ECO:0000256" key="1">
    <source>
        <dbReference type="SAM" id="MobiDB-lite"/>
    </source>
</evidence>
<dbReference type="InterPro" id="IPR024747">
    <property type="entry name" value="Pyridox_Oxase-rel"/>
</dbReference>
<proteinExistence type="predicted"/>
<organism evidence="2 3">
    <name type="scientific">Tardiphaga alba</name>
    <dbReference type="NCBI Taxonomy" id="340268"/>
    <lineage>
        <taxon>Bacteria</taxon>
        <taxon>Pseudomonadati</taxon>
        <taxon>Pseudomonadota</taxon>
        <taxon>Alphaproteobacteria</taxon>
        <taxon>Hyphomicrobiales</taxon>
        <taxon>Nitrobacteraceae</taxon>
        <taxon>Tardiphaga</taxon>
    </lineage>
</organism>
<dbReference type="InterPro" id="IPR012349">
    <property type="entry name" value="Split_barrel_FMN-bd"/>
</dbReference>
<evidence type="ECO:0000313" key="2">
    <source>
        <dbReference type="EMBL" id="QUS39757.1"/>
    </source>
</evidence>
<feature type="compositionally biased region" description="Polar residues" evidence="1">
    <location>
        <begin position="1"/>
        <end position="27"/>
    </location>
</feature>
<sequence>MELALSQTNSAATTVSNASNPRGLTVSTAELKTTEETTPTYPLTQRNRVKRRHDRGFYDHETVHRILDAAMMCHVSYVIDGQPYCTPTFFWREGTTLYWHGSSASRMLKNQTAHQRVCLTVAFLDSLVLARCGFNHSADYRAVMAFGNAYLVTDPAEKDRAGIAMVDRFFPDRTAGLRATTAQEMKATSFIAMEIEEASAKIRAKGVADDDEDYELPIYAERIPVRTVIGAPEPCQRLLPGVARPASLQIFSEGRLLDDALTEAYALEYPEG</sequence>
<dbReference type="EMBL" id="CP036498">
    <property type="protein sequence ID" value="QUS39757.1"/>
    <property type="molecule type" value="Genomic_DNA"/>
</dbReference>
<accession>A0ABX8A925</accession>
<gene>
    <name evidence="2" type="ORF">RPMA_13590</name>
</gene>